<accession>X0Y6K5</accession>
<feature type="non-terminal residue" evidence="1">
    <location>
        <position position="151"/>
    </location>
</feature>
<gene>
    <name evidence="1" type="ORF">S01H1_83337</name>
</gene>
<sequence>MLFKIASASLIGIDAYIVEVEVDISFGMPAYVTVGLPDTTVRESKERVRAALKNCGYSFSSRKIIINLAPADRKKEGSAFDLPIALGILAHLEVFPEEKLHEYLFLGELALDGRLKPQKGILSMAVLAKEKGYAGIVIPIENEREAALVQG</sequence>
<protein>
    <recommendedName>
        <fullName evidence="2">Magnesium chelatase ChlI-like catalytic domain-containing protein</fullName>
    </recommendedName>
</protein>
<proteinExistence type="predicted"/>
<dbReference type="SUPFAM" id="SSF54211">
    <property type="entry name" value="Ribosomal protein S5 domain 2-like"/>
    <property type="match status" value="1"/>
</dbReference>
<evidence type="ECO:0000313" key="1">
    <source>
        <dbReference type="EMBL" id="GAG44358.1"/>
    </source>
</evidence>
<evidence type="ECO:0008006" key="2">
    <source>
        <dbReference type="Google" id="ProtNLM"/>
    </source>
</evidence>
<dbReference type="Pfam" id="PF13541">
    <property type="entry name" value="ChlI"/>
    <property type="match status" value="1"/>
</dbReference>
<dbReference type="Gene3D" id="3.30.230.10">
    <property type="match status" value="1"/>
</dbReference>
<organism evidence="1">
    <name type="scientific">marine sediment metagenome</name>
    <dbReference type="NCBI Taxonomy" id="412755"/>
    <lineage>
        <taxon>unclassified sequences</taxon>
        <taxon>metagenomes</taxon>
        <taxon>ecological metagenomes</taxon>
    </lineage>
</organism>
<dbReference type="AlphaFoldDB" id="X0Y6K5"/>
<name>X0Y6K5_9ZZZZ</name>
<dbReference type="InterPro" id="IPR014721">
    <property type="entry name" value="Ribsml_uS5_D2-typ_fold_subgr"/>
</dbReference>
<dbReference type="EMBL" id="BARS01056635">
    <property type="protein sequence ID" value="GAG44358.1"/>
    <property type="molecule type" value="Genomic_DNA"/>
</dbReference>
<comment type="caution">
    <text evidence="1">The sequence shown here is derived from an EMBL/GenBank/DDBJ whole genome shotgun (WGS) entry which is preliminary data.</text>
</comment>
<reference evidence="1" key="1">
    <citation type="journal article" date="2014" name="Front. Microbiol.">
        <title>High frequency of phylogenetically diverse reductive dehalogenase-homologous genes in deep subseafloor sedimentary metagenomes.</title>
        <authorList>
            <person name="Kawai M."/>
            <person name="Futagami T."/>
            <person name="Toyoda A."/>
            <person name="Takaki Y."/>
            <person name="Nishi S."/>
            <person name="Hori S."/>
            <person name="Arai W."/>
            <person name="Tsubouchi T."/>
            <person name="Morono Y."/>
            <person name="Uchiyama I."/>
            <person name="Ito T."/>
            <person name="Fujiyama A."/>
            <person name="Inagaki F."/>
            <person name="Takami H."/>
        </authorList>
    </citation>
    <scope>NUCLEOTIDE SEQUENCE</scope>
    <source>
        <strain evidence="1">Expedition CK06-06</strain>
    </source>
</reference>
<dbReference type="InterPro" id="IPR020568">
    <property type="entry name" value="Ribosomal_Su5_D2-typ_SF"/>
</dbReference>